<accession>J7RV63</accession>
<dbReference type="InParanoid" id="J7RV63"/>
<dbReference type="EMBL" id="HE796872">
    <property type="protein sequence ID" value="CCL98220.1"/>
    <property type="molecule type" value="Genomic_DNA"/>
</dbReference>
<protein>
    <submittedName>
        <fullName evidence="2">Uncharacterized protein</fullName>
    </submittedName>
</protein>
<name>J7RV63_9APHY</name>
<feature type="compositionally biased region" description="Basic and acidic residues" evidence="1">
    <location>
        <begin position="1"/>
        <end position="10"/>
    </location>
</feature>
<dbReference type="AlphaFoldDB" id="J7RV63"/>
<evidence type="ECO:0000313" key="2">
    <source>
        <dbReference type="EMBL" id="CCL98220.1"/>
    </source>
</evidence>
<feature type="region of interest" description="Disordered" evidence="1">
    <location>
        <begin position="80"/>
        <end position="128"/>
    </location>
</feature>
<dbReference type="RefSeq" id="XP_012177503.1">
    <property type="nucleotide sequence ID" value="XM_012322113.1"/>
</dbReference>
<dbReference type="GeneID" id="24093131"/>
<evidence type="ECO:0000256" key="1">
    <source>
        <dbReference type="SAM" id="MobiDB-lite"/>
    </source>
</evidence>
<dbReference type="Proteomes" id="UP000006352">
    <property type="component" value="Unassembled WGS sequence"/>
</dbReference>
<gene>
    <name evidence="2" type="ORF">FIBRA_00214</name>
</gene>
<proteinExistence type="predicted"/>
<evidence type="ECO:0000313" key="3">
    <source>
        <dbReference type="Proteomes" id="UP000006352"/>
    </source>
</evidence>
<sequence length="198" mass="21795">MLGKKEKKEFSAQQHQPDVGPVHEKSKKAGAHCVSPRTVSDRPVIVRTSPIVISRKYWIRREVFLLGSYFATGREAQGIMPLDSHEPSEPVPKGKIRKRAAKTSQRITDGKSSRKRLRSDVPQPPIPGDVKPTIHQLSALQNALAATQEQLQKIQKDIDAITSGGGGSSIALKQKLGPSKMVLKRVLDKNVIDLTLDD</sequence>
<reference evidence="2 3" key="1">
    <citation type="journal article" date="2012" name="Appl. Environ. Microbiol.">
        <title>Short-read sequencing for genomic analysis of the brown rot fungus Fibroporia radiculosa.</title>
        <authorList>
            <person name="Tang J.D."/>
            <person name="Perkins A.D."/>
            <person name="Sonstegard T.S."/>
            <person name="Schroeder S.G."/>
            <person name="Burgess S.C."/>
            <person name="Diehl S.V."/>
        </authorList>
    </citation>
    <scope>NUCLEOTIDE SEQUENCE [LARGE SCALE GENOMIC DNA]</scope>
    <source>
        <strain evidence="2 3">TFFH 294</strain>
    </source>
</reference>
<feature type="region of interest" description="Disordered" evidence="1">
    <location>
        <begin position="1"/>
        <end position="35"/>
    </location>
</feature>
<keyword evidence="3" id="KW-1185">Reference proteome</keyword>
<organism evidence="2 3">
    <name type="scientific">Fibroporia radiculosa</name>
    <dbReference type="NCBI Taxonomy" id="599839"/>
    <lineage>
        <taxon>Eukaryota</taxon>
        <taxon>Fungi</taxon>
        <taxon>Dikarya</taxon>
        <taxon>Basidiomycota</taxon>
        <taxon>Agaricomycotina</taxon>
        <taxon>Agaricomycetes</taxon>
        <taxon>Polyporales</taxon>
        <taxon>Fibroporiaceae</taxon>
        <taxon>Fibroporia</taxon>
    </lineage>
</organism>
<dbReference type="HOGENOM" id="CLU_1378146_0_0_1"/>